<gene>
    <name evidence="1" type="ORF">PMKS-003807</name>
</gene>
<dbReference type="EMBL" id="BDGI01000171">
    <property type="protein sequence ID" value="GAV30297.1"/>
    <property type="molecule type" value="Genomic_DNA"/>
</dbReference>
<dbReference type="AlphaFoldDB" id="A0A1Q2YL60"/>
<reference evidence="1 2" key="1">
    <citation type="submission" date="2016-08" db="EMBL/GenBank/DDBJ databases">
        <title>Whole genome shotgun sequence of Pichia membranifaciens KS47-1.</title>
        <authorList>
            <person name="Konishi M."/>
            <person name="Ishida M."/>
            <person name="Arakawa T."/>
            <person name="Kato Y."/>
            <person name="Horiuchi J."/>
        </authorList>
    </citation>
    <scope>NUCLEOTIDE SEQUENCE [LARGE SCALE GENOMIC DNA]</scope>
    <source>
        <strain evidence="1 2">KS47-1</strain>
    </source>
</reference>
<keyword evidence="2" id="KW-1185">Reference proteome</keyword>
<protein>
    <submittedName>
        <fullName evidence="1">Uncharacterized protein</fullName>
    </submittedName>
</protein>
<organism evidence="1 2">
    <name type="scientific">Pichia membranifaciens</name>
    <dbReference type="NCBI Taxonomy" id="4926"/>
    <lineage>
        <taxon>Eukaryota</taxon>
        <taxon>Fungi</taxon>
        <taxon>Dikarya</taxon>
        <taxon>Ascomycota</taxon>
        <taxon>Saccharomycotina</taxon>
        <taxon>Pichiomycetes</taxon>
        <taxon>Pichiales</taxon>
        <taxon>Pichiaceae</taxon>
        <taxon>Pichia</taxon>
    </lineage>
</organism>
<sequence length="112" mass="12284">MGGSQGRRGPPSGTAPSCPRFPEYNLKMVRSQSCKMHAALQMVKMYDEWSAPMFTTSTNCSSLALMNKIPERANAKGEKYWKLRILPSLAASSSSSKNEISMILAKPPSIKT</sequence>
<proteinExistence type="predicted"/>
<comment type="caution">
    <text evidence="1">The sequence shown here is derived from an EMBL/GenBank/DDBJ whole genome shotgun (WGS) entry which is preliminary data.</text>
</comment>
<name>A0A1Q2YL60_9ASCO</name>
<dbReference type="Proteomes" id="UP000186136">
    <property type="component" value="Unassembled WGS sequence"/>
</dbReference>
<accession>A0A1Q2YL60</accession>
<evidence type="ECO:0000313" key="1">
    <source>
        <dbReference type="EMBL" id="GAV30297.1"/>
    </source>
</evidence>
<evidence type="ECO:0000313" key="2">
    <source>
        <dbReference type="Proteomes" id="UP000186136"/>
    </source>
</evidence>